<comment type="caution">
    <text evidence="3">The sequence shown here is derived from an EMBL/GenBank/DDBJ whole genome shotgun (WGS) entry which is preliminary data.</text>
</comment>
<sequence length="96" mass="10501">MPDRKRPTIDAHTAPTRPRPSERIREAETVRLHIPIIGRVRVPHVDHLAFYGGLAALAALQILGWPMALVLGAGQALAESRHNRVVRGFGDALTEA</sequence>
<feature type="region of interest" description="Disordered" evidence="1">
    <location>
        <begin position="1"/>
        <end position="25"/>
    </location>
</feature>
<name>A0A2A2ZBQ0_MYCAV</name>
<dbReference type="RefSeq" id="WP_023867993.1">
    <property type="nucleotide sequence ID" value="NZ_JAEKMM010000016.1"/>
</dbReference>
<dbReference type="EMBL" id="NSFD01000054">
    <property type="protein sequence ID" value="PBA23871.1"/>
    <property type="molecule type" value="Genomic_DNA"/>
</dbReference>
<dbReference type="AlphaFoldDB" id="A0A2A2ZBQ0"/>
<evidence type="ECO:0000256" key="2">
    <source>
        <dbReference type="SAM" id="Phobius"/>
    </source>
</evidence>
<accession>A0A2A2ZBQ0</accession>
<proteinExistence type="predicted"/>
<evidence type="ECO:0000256" key="1">
    <source>
        <dbReference type="SAM" id="MobiDB-lite"/>
    </source>
</evidence>
<organism evidence="3 4">
    <name type="scientific">Mycobacterium avium</name>
    <dbReference type="NCBI Taxonomy" id="1764"/>
    <lineage>
        <taxon>Bacteria</taxon>
        <taxon>Bacillati</taxon>
        <taxon>Actinomycetota</taxon>
        <taxon>Actinomycetes</taxon>
        <taxon>Mycobacteriales</taxon>
        <taxon>Mycobacteriaceae</taxon>
        <taxon>Mycobacterium</taxon>
        <taxon>Mycobacterium avium complex (MAC)</taxon>
    </lineage>
</organism>
<protein>
    <submittedName>
        <fullName evidence="3">Uncharacterized protein</fullName>
    </submittedName>
</protein>
<evidence type="ECO:0000313" key="3">
    <source>
        <dbReference type="EMBL" id="PBA23871.1"/>
    </source>
</evidence>
<keyword evidence="2" id="KW-0472">Membrane</keyword>
<evidence type="ECO:0000313" key="4">
    <source>
        <dbReference type="Proteomes" id="UP000217768"/>
    </source>
</evidence>
<keyword evidence="2" id="KW-1133">Transmembrane helix</keyword>
<feature type="transmembrane region" description="Helical" evidence="2">
    <location>
        <begin position="48"/>
        <end position="74"/>
    </location>
</feature>
<keyword evidence="2" id="KW-0812">Transmembrane</keyword>
<dbReference type="Proteomes" id="UP000217768">
    <property type="component" value="Unassembled WGS sequence"/>
</dbReference>
<gene>
    <name evidence="3" type="ORF">CKJ66_25365</name>
</gene>
<reference evidence="3 4" key="1">
    <citation type="submission" date="2017-08" db="EMBL/GenBank/DDBJ databases">
        <title>Phylogenetic analysis of Mycobacterium avium complex whole genomes.</title>
        <authorList>
            <person name="Caverly L.J."/>
            <person name="Spilker T."/>
            <person name="Lipuma J."/>
        </authorList>
    </citation>
    <scope>NUCLEOTIDE SEQUENCE [LARGE SCALE GENOMIC DNA]</scope>
    <source>
        <strain evidence="3 4">FLAC0165</strain>
    </source>
</reference>